<dbReference type="EMBL" id="ODYU01003967">
    <property type="protein sequence ID" value="SOQ43372.1"/>
    <property type="molecule type" value="Genomic_DNA"/>
</dbReference>
<accession>A0A2H1VSD2</accession>
<protein>
    <submittedName>
        <fullName evidence="1">SFRICE_010595</fullName>
    </submittedName>
</protein>
<reference evidence="1" key="1">
    <citation type="submission" date="2016-07" db="EMBL/GenBank/DDBJ databases">
        <authorList>
            <person name="Bretaudeau A."/>
        </authorList>
    </citation>
    <scope>NUCLEOTIDE SEQUENCE</scope>
    <source>
        <strain evidence="1">Rice</strain>
        <tissue evidence="1">Whole body</tissue>
    </source>
</reference>
<evidence type="ECO:0000313" key="1">
    <source>
        <dbReference type="EMBL" id="SOQ43372.1"/>
    </source>
</evidence>
<gene>
    <name evidence="1" type="ORF">SFRICE_010595</name>
</gene>
<dbReference type="AlphaFoldDB" id="A0A2H1VSD2"/>
<sequence>MAFIGPRNSAPVIRDSLHTPAYEDFLLCRGCVYRHTISHAHDTQTRNNNLWITQRIASCGNRTRYTLHGSQLPSHRANRAVKYSKILKIQYVRKSKDCLVCRVFASATTRTTGLGFDSRIDSKALLGFYSAFRKFLSSSTEYVYGNRLNPYYIELITQLMKSG</sequence>
<organism evidence="1">
    <name type="scientific">Spodoptera frugiperda</name>
    <name type="common">Fall armyworm</name>
    <dbReference type="NCBI Taxonomy" id="7108"/>
    <lineage>
        <taxon>Eukaryota</taxon>
        <taxon>Metazoa</taxon>
        <taxon>Ecdysozoa</taxon>
        <taxon>Arthropoda</taxon>
        <taxon>Hexapoda</taxon>
        <taxon>Insecta</taxon>
        <taxon>Pterygota</taxon>
        <taxon>Neoptera</taxon>
        <taxon>Endopterygota</taxon>
        <taxon>Lepidoptera</taxon>
        <taxon>Glossata</taxon>
        <taxon>Ditrysia</taxon>
        <taxon>Noctuoidea</taxon>
        <taxon>Noctuidae</taxon>
        <taxon>Amphipyrinae</taxon>
        <taxon>Spodoptera</taxon>
    </lineage>
</organism>
<name>A0A2H1VSD2_SPOFR</name>
<proteinExistence type="predicted"/>